<feature type="chain" id="PRO_5046144321" evidence="2">
    <location>
        <begin position="27"/>
        <end position="574"/>
    </location>
</feature>
<dbReference type="SUPFAM" id="SSF48452">
    <property type="entry name" value="TPR-like"/>
    <property type="match status" value="3"/>
</dbReference>
<feature type="repeat" description="TPR" evidence="1">
    <location>
        <begin position="479"/>
        <end position="512"/>
    </location>
</feature>
<dbReference type="SMART" id="SM00028">
    <property type="entry name" value="TPR"/>
    <property type="match status" value="6"/>
</dbReference>
<dbReference type="Pfam" id="PF14559">
    <property type="entry name" value="TPR_19"/>
    <property type="match status" value="1"/>
</dbReference>
<comment type="caution">
    <text evidence="3">The sequence shown here is derived from an EMBL/GenBank/DDBJ whole genome shotgun (WGS) entry which is preliminary data.</text>
</comment>
<evidence type="ECO:0000313" key="3">
    <source>
        <dbReference type="EMBL" id="GAA5074264.1"/>
    </source>
</evidence>
<sequence length="574" mass="62324">MTPFRPLARAGLIAAALALTGQAAHAQEEGAAARGPDIGLAGSYLAARAAVISGDHAEAAEYFERALLSDPGNPTLIGNAVFANAALGRFDRAAALAEDMPADAQGQELVDLVRFVEWIRLDEMERAAAAMAEGRGAGPFIDGLASGWIALGEGDMTEAVRTFQSLADDRVLSQLGWLHLALAQAAVGDFERANEILSGDQIGPINQTERVIAARAEILVQLDRRGDALDLLDGFTQRVPDPALLELQARIGAGAEGPYAFVTDASEGLAEVFFTVAVALGNDVPSTLPLIYAQAATEIDPEHYDAAMLAATLLFEAEQNDLAAAAFETVPEGADQYVEAQMGRAEAIEEMGDIEAATAVLADLAAARPDLASVLAAYGDMLRRGEQCGMAIDAYTDALDLVDTTQPRYWFVYYARGICNHREDNWDAAEDDLRQALVLNPEQPQVLNYLGYSLVEQRRNLDEALDMIERAVAARPDSGYIVDSLGWVFYRLGRYDEAVEPMERAAELLPTDPIINDHLGDVYWMVGREREARFQWERALSFDPEPEDAERIRRKLDLGLDRVLQEEESVGETQ</sequence>
<protein>
    <submittedName>
        <fullName evidence="3">Tetratricopeptide repeat protein</fullName>
    </submittedName>
</protein>
<dbReference type="RefSeq" id="WP_259554005.1">
    <property type="nucleotide sequence ID" value="NZ_BAABHW010000002.1"/>
</dbReference>
<feature type="signal peptide" evidence="2">
    <location>
        <begin position="1"/>
        <end position="26"/>
    </location>
</feature>
<dbReference type="Gene3D" id="1.25.40.10">
    <property type="entry name" value="Tetratricopeptide repeat domain"/>
    <property type="match status" value="2"/>
</dbReference>
<dbReference type="PANTHER" id="PTHR12558:SF13">
    <property type="entry name" value="CELL DIVISION CYCLE PROTEIN 27 HOMOLOG"/>
    <property type="match status" value="1"/>
</dbReference>
<keyword evidence="4" id="KW-1185">Reference proteome</keyword>
<evidence type="ECO:0000256" key="2">
    <source>
        <dbReference type="SAM" id="SignalP"/>
    </source>
</evidence>
<dbReference type="InterPro" id="IPR019734">
    <property type="entry name" value="TPR_rpt"/>
</dbReference>
<dbReference type="Pfam" id="PF13432">
    <property type="entry name" value="TPR_16"/>
    <property type="match status" value="1"/>
</dbReference>
<proteinExistence type="predicted"/>
<dbReference type="Proteomes" id="UP001499910">
    <property type="component" value="Unassembled WGS sequence"/>
</dbReference>
<name>A0ABP9LA78_9RHOB</name>
<dbReference type="PANTHER" id="PTHR12558">
    <property type="entry name" value="CELL DIVISION CYCLE 16,23,27"/>
    <property type="match status" value="1"/>
</dbReference>
<keyword evidence="1" id="KW-0802">TPR repeat</keyword>
<dbReference type="InterPro" id="IPR011990">
    <property type="entry name" value="TPR-like_helical_dom_sf"/>
</dbReference>
<organism evidence="3 4">
    <name type="scientific">[Roseibacterium] beibuensis</name>
    <dbReference type="NCBI Taxonomy" id="1193142"/>
    <lineage>
        <taxon>Bacteria</taxon>
        <taxon>Pseudomonadati</taxon>
        <taxon>Pseudomonadota</taxon>
        <taxon>Alphaproteobacteria</taxon>
        <taxon>Rhodobacterales</taxon>
        <taxon>Roseobacteraceae</taxon>
        <taxon>Roseicyclus</taxon>
    </lineage>
</organism>
<gene>
    <name evidence="3" type="ORF">GCM10023209_21200</name>
</gene>
<evidence type="ECO:0000313" key="4">
    <source>
        <dbReference type="Proteomes" id="UP001499910"/>
    </source>
</evidence>
<dbReference type="EMBL" id="BAABHW010000002">
    <property type="protein sequence ID" value="GAA5074264.1"/>
    <property type="molecule type" value="Genomic_DNA"/>
</dbReference>
<reference evidence="4" key="1">
    <citation type="journal article" date="2019" name="Int. J. Syst. Evol. Microbiol.">
        <title>The Global Catalogue of Microorganisms (GCM) 10K type strain sequencing project: providing services to taxonomists for standard genome sequencing and annotation.</title>
        <authorList>
            <consortium name="The Broad Institute Genomics Platform"/>
            <consortium name="The Broad Institute Genome Sequencing Center for Infectious Disease"/>
            <person name="Wu L."/>
            <person name="Ma J."/>
        </authorList>
    </citation>
    <scope>NUCLEOTIDE SEQUENCE [LARGE SCALE GENOMIC DNA]</scope>
    <source>
        <strain evidence="4">JCM 18015</strain>
    </source>
</reference>
<accession>A0ABP9LA78</accession>
<dbReference type="PROSITE" id="PS50005">
    <property type="entry name" value="TPR"/>
    <property type="match status" value="2"/>
</dbReference>
<feature type="repeat" description="TPR" evidence="1">
    <location>
        <begin position="410"/>
        <end position="443"/>
    </location>
</feature>
<keyword evidence="2" id="KW-0732">Signal</keyword>
<evidence type="ECO:0000256" key="1">
    <source>
        <dbReference type="PROSITE-ProRule" id="PRU00339"/>
    </source>
</evidence>